<organism evidence="3 4">
    <name type="scientific">Nocardiopsis alba</name>
    <dbReference type="NCBI Taxonomy" id="53437"/>
    <lineage>
        <taxon>Bacteria</taxon>
        <taxon>Bacillati</taxon>
        <taxon>Actinomycetota</taxon>
        <taxon>Actinomycetes</taxon>
        <taxon>Streptosporangiales</taxon>
        <taxon>Nocardiopsidaceae</taxon>
        <taxon>Nocardiopsis</taxon>
    </lineage>
</organism>
<keyword evidence="1" id="KW-0472">Membrane</keyword>
<keyword evidence="1" id="KW-0812">Transmembrane</keyword>
<feature type="transmembrane region" description="Helical" evidence="1">
    <location>
        <begin position="141"/>
        <end position="162"/>
    </location>
</feature>
<feature type="transmembrane region" description="Helical" evidence="1">
    <location>
        <begin position="288"/>
        <end position="309"/>
    </location>
</feature>
<evidence type="ECO:0000313" key="3">
    <source>
        <dbReference type="EMBL" id="MFB8768085.1"/>
    </source>
</evidence>
<dbReference type="Pfam" id="PF12158">
    <property type="entry name" value="DUF3592"/>
    <property type="match status" value="1"/>
</dbReference>
<feature type="domain" description="DUF3592" evidence="2">
    <location>
        <begin position="202"/>
        <end position="279"/>
    </location>
</feature>
<accession>A0ABV5DU05</accession>
<reference evidence="3 4" key="1">
    <citation type="submission" date="2024-01" db="EMBL/GenBank/DDBJ databases">
        <title>Genome mining of biosynthetic gene clusters to explore secondary metabolites of Streptomyces sp.</title>
        <authorList>
            <person name="Baig A."/>
            <person name="Ajitkumar Shintre N."/>
            <person name="Kumar H."/>
            <person name="Anbarasu A."/>
            <person name="Ramaiah S."/>
        </authorList>
    </citation>
    <scope>NUCLEOTIDE SEQUENCE [LARGE SCALE GENOMIC DNA]</scope>
    <source>
        <strain evidence="3 4">A01</strain>
    </source>
</reference>
<keyword evidence="4" id="KW-1185">Reference proteome</keyword>
<proteinExistence type="predicted"/>
<dbReference type="Proteomes" id="UP001585053">
    <property type="component" value="Unassembled WGS sequence"/>
</dbReference>
<dbReference type="EMBL" id="JAYMRS010000003">
    <property type="protein sequence ID" value="MFB8768085.1"/>
    <property type="molecule type" value="Genomic_DNA"/>
</dbReference>
<protein>
    <submittedName>
        <fullName evidence="3">DUF3592 domain-containing protein</fullName>
    </submittedName>
</protein>
<evidence type="ECO:0000313" key="4">
    <source>
        <dbReference type="Proteomes" id="UP001585053"/>
    </source>
</evidence>
<dbReference type="RefSeq" id="WP_376737180.1">
    <property type="nucleotide sequence ID" value="NZ_JAYMRS010000003.1"/>
</dbReference>
<keyword evidence="1" id="KW-1133">Transmembrane helix</keyword>
<evidence type="ECO:0000256" key="1">
    <source>
        <dbReference type="SAM" id="Phobius"/>
    </source>
</evidence>
<name>A0ABV5DU05_9ACTN</name>
<evidence type="ECO:0000259" key="2">
    <source>
        <dbReference type="Pfam" id="PF12158"/>
    </source>
</evidence>
<feature type="transmembrane region" description="Helical" evidence="1">
    <location>
        <begin position="6"/>
        <end position="28"/>
    </location>
</feature>
<comment type="caution">
    <text evidence="3">The sequence shown here is derived from an EMBL/GenBank/DDBJ whole genome shotgun (WGS) entry which is preliminary data.</text>
</comment>
<dbReference type="InterPro" id="IPR021994">
    <property type="entry name" value="DUF3592"/>
</dbReference>
<gene>
    <name evidence="3" type="ORF">VSQ78_10270</name>
</gene>
<feature type="transmembrane region" description="Helical" evidence="1">
    <location>
        <begin position="168"/>
        <end position="189"/>
    </location>
</feature>
<sequence>MDNTTLIPLLIILVCAGSFLYKGIRGFLAASKENRRVRELDRSGVRARGVIAVVHPLERSPHGHRVTVTVAGGDGRRWEAVDASGLNGYLVREGTPVELTYAAGDPLNIRVERAAFPLPLQGLYPLYPHGLPKPPSPAWPLLYAVGGAALVLGVGVLVLNGGEAAGRFVPLLFAVLGPVFLVLAVRGLIRRGTGERRLTAEATGVVTDAWTEVRRRKGNNERHRTYRVHPFTLHFRAADGREVHHRHPVASGSFEPVVDQPLQVRYDPEHPADHALVGHMNAALGKSVALFFIGLVSTVLGVALTFVFWSTPPV</sequence>